<dbReference type="PANTHER" id="PTHR43827:SF3">
    <property type="entry name" value="NADP-DEPENDENT OXIDOREDUCTASE DOMAIN-CONTAINING PROTEIN"/>
    <property type="match status" value="1"/>
</dbReference>
<evidence type="ECO:0000259" key="7">
    <source>
        <dbReference type="Pfam" id="PF00248"/>
    </source>
</evidence>
<keyword evidence="2" id="KW-0521">NADP</keyword>
<dbReference type="PIRSF" id="PIRSF000097">
    <property type="entry name" value="AKR"/>
    <property type="match status" value="1"/>
</dbReference>
<gene>
    <name evidence="8" type="ORF">SSLFYP27_02126</name>
</gene>
<evidence type="ECO:0000256" key="6">
    <source>
        <dbReference type="PIRSR" id="PIRSR000097-3"/>
    </source>
</evidence>
<accession>A0A6N3ENN1</accession>
<dbReference type="FunFam" id="3.20.20.100:FF:000015">
    <property type="entry name" value="Oxidoreductase, aldo/keto reductase family"/>
    <property type="match status" value="1"/>
</dbReference>
<feature type="domain" description="NADP-dependent oxidoreductase" evidence="7">
    <location>
        <begin position="22"/>
        <end position="260"/>
    </location>
</feature>
<keyword evidence="3 8" id="KW-0560">Oxidoreductase</keyword>
<evidence type="ECO:0000256" key="4">
    <source>
        <dbReference type="PIRSR" id="PIRSR000097-1"/>
    </source>
</evidence>
<dbReference type="CDD" id="cd19071">
    <property type="entry name" value="AKR_AKR1-5-like"/>
    <property type="match status" value="1"/>
</dbReference>
<evidence type="ECO:0000313" key="8">
    <source>
        <dbReference type="EMBL" id="VYU40431.1"/>
    </source>
</evidence>
<protein>
    <submittedName>
        <fullName evidence="8">Putative oxidoreductase/MSMEI_2347</fullName>
        <ecNumber evidence="8">1.-.-.-</ecNumber>
    </submittedName>
</protein>
<dbReference type="SUPFAM" id="SSF51430">
    <property type="entry name" value="NAD(P)-linked oxidoreductase"/>
    <property type="match status" value="1"/>
</dbReference>
<dbReference type="AlphaFoldDB" id="A0A6N3ENN1"/>
<feature type="active site" description="Proton donor" evidence="4">
    <location>
        <position position="49"/>
    </location>
</feature>
<dbReference type="EMBL" id="CACRUO010000053">
    <property type="protein sequence ID" value="VYU40431.1"/>
    <property type="molecule type" value="Genomic_DNA"/>
</dbReference>
<dbReference type="PROSITE" id="PS00062">
    <property type="entry name" value="ALDOKETO_REDUCTASE_2"/>
    <property type="match status" value="1"/>
</dbReference>
<evidence type="ECO:0000256" key="5">
    <source>
        <dbReference type="PIRSR" id="PIRSR000097-2"/>
    </source>
</evidence>
<feature type="binding site" evidence="5">
    <location>
        <position position="107"/>
    </location>
    <ligand>
        <name>substrate</name>
    </ligand>
</feature>
<proteinExistence type="inferred from homology"/>
<dbReference type="InterPro" id="IPR020471">
    <property type="entry name" value="AKR"/>
</dbReference>
<dbReference type="InterPro" id="IPR036812">
    <property type="entry name" value="NAD(P)_OxRdtase_dom_sf"/>
</dbReference>
<evidence type="ECO:0000256" key="3">
    <source>
        <dbReference type="ARBA" id="ARBA00023002"/>
    </source>
</evidence>
<dbReference type="InterPro" id="IPR023210">
    <property type="entry name" value="NADP_OxRdtase_dom"/>
</dbReference>
<dbReference type="PANTHER" id="PTHR43827">
    <property type="entry name" value="2,5-DIKETO-D-GLUCONIC ACID REDUCTASE"/>
    <property type="match status" value="1"/>
</dbReference>
<organism evidence="8">
    <name type="scientific">Staphylococcus simulans</name>
    <dbReference type="NCBI Taxonomy" id="1286"/>
    <lineage>
        <taxon>Bacteria</taxon>
        <taxon>Bacillati</taxon>
        <taxon>Bacillota</taxon>
        <taxon>Bacilli</taxon>
        <taxon>Bacillales</taxon>
        <taxon>Staphylococcaceae</taxon>
        <taxon>Staphylococcus</taxon>
    </lineage>
</organism>
<sequence>MKKKVKLNNDVKIPRIGLGVYKIDETHMESAVKAAEDSGYRAFDTAYFYFNEKELGEAIKKSKVPREDLFITSKLWNDYQGYDSTKAYFEKSLENLGVDYLDMFLIHWPCEADGLFIETYQAMEELYKEGRVKAIGVCNFQQHHLEKLMEHTEIVPAVNQIEFHPYLNQQDLQDFCDKHGIKVTAWMPLMRGRGLFEDPVIAKLAEKYEKTPAQIILNWHLMHDRIVIPKSQTPSRISENFEAIDFELRDKDVKKIDQLNQDLRQGKHPDDVKIGTLK</sequence>
<dbReference type="Pfam" id="PF00248">
    <property type="entry name" value="Aldo_ket_red"/>
    <property type="match status" value="1"/>
</dbReference>
<dbReference type="EC" id="1.-.-.-" evidence="8"/>
<name>A0A6N3ENN1_STASI</name>
<comment type="similarity">
    <text evidence="1">Belongs to the aldo/keto reductase family.</text>
</comment>
<dbReference type="InterPro" id="IPR018170">
    <property type="entry name" value="Aldo/ket_reductase_CS"/>
</dbReference>
<dbReference type="Gene3D" id="3.20.20.100">
    <property type="entry name" value="NADP-dependent oxidoreductase domain"/>
    <property type="match status" value="1"/>
</dbReference>
<dbReference type="PRINTS" id="PR00069">
    <property type="entry name" value="ALDKETRDTASE"/>
</dbReference>
<evidence type="ECO:0000256" key="1">
    <source>
        <dbReference type="ARBA" id="ARBA00007905"/>
    </source>
</evidence>
<evidence type="ECO:0000256" key="2">
    <source>
        <dbReference type="ARBA" id="ARBA00022857"/>
    </source>
</evidence>
<dbReference type="GO" id="GO:0016616">
    <property type="term" value="F:oxidoreductase activity, acting on the CH-OH group of donors, NAD or NADP as acceptor"/>
    <property type="evidence" value="ECO:0007669"/>
    <property type="project" value="UniProtKB-ARBA"/>
</dbReference>
<reference evidence="8" key="1">
    <citation type="submission" date="2019-11" db="EMBL/GenBank/DDBJ databases">
        <authorList>
            <person name="Feng L."/>
        </authorList>
    </citation>
    <scope>NUCLEOTIDE SEQUENCE</scope>
    <source>
        <strain evidence="8">SsimulansLFYP27</strain>
    </source>
</reference>
<feature type="site" description="Lowers pKa of active site Tyr" evidence="6">
    <location>
        <position position="74"/>
    </location>
</feature>
<dbReference type="PROSITE" id="PS00798">
    <property type="entry name" value="ALDOKETO_REDUCTASE_1"/>
    <property type="match status" value="1"/>
</dbReference>